<sequence>MNRLFSSSEVEDTLSLLHFNQPAGGQGDFSLAKEAENIFSVVFPDCVKTGEAEFSLAEVICRVKEALSAKGRLLRPAA</sequence>
<protein>
    <submittedName>
        <fullName evidence="1">Uncharacterized protein</fullName>
    </submittedName>
</protein>
<dbReference type="EMBL" id="MHIF01000071">
    <property type="protein sequence ID" value="OGY45846.1"/>
    <property type="molecule type" value="Genomic_DNA"/>
</dbReference>
<name>A0A1G1Y1Y6_9BACT</name>
<evidence type="ECO:0000313" key="2">
    <source>
        <dbReference type="Proteomes" id="UP000178432"/>
    </source>
</evidence>
<dbReference type="Proteomes" id="UP000178432">
    <property type="component" value="Unassembled WGS sequence"/>
</dbReference>
<accession>A0A1G1Y1Y6</accession>
<organism evidence="1 2">
    <name type="scientific">Candidatus Buchananbacteria bacterium RIFCSPHIGHO2_01_FULL_46_12</name>
    <dbReference type="NCBI Taxonomy" id="1797536"/>
    <lineage>
        <taxon>Bacteria</taxon>
        <taxon>Candidatus Buchananiibacteriota</taxon>
    </lineage>
</organism>
<dbReference type="AlphaFoldDB" id="A0A1G1Y1Y6"/>
<reference evidence="1 2" key="1">
    <citation type="journal article" date="2016" name="Nat. Commun.">
        <title>Thousands of microbial genomes shed light on interconnected biogeochemical processes in an aquifer system.</title>
        <authorList>
            <person name="Anantharaman K."/>
            <person name="Brown C.T."/>
            <person name="Hug L.A."/>
            <person name="Sharon I."/>
            <person name="Castelle C.J."/>
            <person name="Probst A.J."/>
            <person name="Thomas B.C."/>
            <person name="Singh A."/>
            <person name="Wilkins M.J."/>
            <person name="Karaoz U."/>
            <person name="Brodie E.L."/>
            <person name="Williams K.H."/>
            <person name="Hubbard S.S."/>
            <person name="Banfield J.F."/>
        </authorList>
    </citation>
    <scope>NUCLEOTIDE SEQUENCE [LARGE SCALE GENOMIC DNA]</scope>
</reference>
<gene>
    <name evidence="1" type="ORF">A2663_01930</name>
</gene>
<evidence type="ECO:0000313" key="1">
    <source>
        <dbReference type="EMBL" id="OGY45846.1"/>
    </source>
</evidence>
<comment type="caution">
    <text evidence="1">The sequence shown here is derived from an EMBL/GenBank/DDBJ whole genome shotgun (WGS) entry which is preliminary data.</text>
</comment>
<proteinExistence type="predicted"/>